<gene>
    <name evidence="1" type="primary">SCAND3_6</name>
    <name evidence="1" type="ORF">CDAR_515341</name>
</gene>
<evidence type="ECO:0000313" key="1">
    <source>
        <dbReference type="EMBL" id="GIX68561.1"/>
    </source>
</evidence>
<organism evidence="1 2">
    <name type="scientific">Caerostris darwini</name>
    <dbReference type="NCBI Taxonomy" id="1538125"/>
    <lineage>
        <taxon>Eukaryota</taxon>
        <taxon>Metazoa</taxon>
        <taxon>Ecdysozoa</taxon>
        <taxon>Arthropoda</taxon>
        <taxon>Chelicerata</taxon>
        <taxon>Arachnida</taxon>
        <taxon>Araneae</taxon>
        <taxon>Araneomorphae</taxon>
        <taxon>Entelegynae</taxon>
        <taxon>Araneoidea</taxon>
        <taxon>Araneidae</taxon>
        <taxon>Caerostris</taxon>
    </lineage>
</organism>
<reference evidence="1 2" key="1">
    <citation type="submission" date="2021-06" db="EMBL/GenBank/DDBJ databases">
        <title>Caerostris darwini draft genome.</title>
        <authorList>
            <person name="Kono N."/>
            <person name="Arakawa K."/>
        </authorList>
    </citation>
    <scope>NUCLEOTIDE SEQUENCE [LARGE SCALE GENOMIC DNA]</scope>
</reference>
<comment type="caution">
    <text evidence="1">The sequence shown here is derived from an EMBL/GenBank/DDBJ whole genome shotgun (WGS) entry which is preliminary data.</text>
</comment>
<dbReference type="Proteomes" id="UP001054837">
    <property type="component" value="Unassembled WGS sequence"/>
</dbReference>
<keyword evidence="2" id="KW-1185">Reference proteome</keyword>
<dbReference type="EMBL" id="BPLQ01000182">
    <property type="protein sequence ID" value="GIX68561.1"/>
    <property type="molecule type" value="Genomic_DNA"/>
</dbReference>
<accession>A0AAV4MAW6</accession>
<protein>
    <submittedName>
        <fullName evidence="1">SCAN domain-containing protein 3</fullName>
    </submittedName>
</protein>
<name>A0AAV4MAW6_9ARAC</name>
<evidence type="ECO:0000313" key="2">
    <source>
        <dbReference type="Proteomes" id="UP001054837"/>
    </source>
</evidence>
<proteinExistence type="predicted"/>
<sequence length="145" mass="16969">MINETAGRVLSKMSLSINTNSYRMQHMAEEHMGQLTEQVKEMEFVLQLDKADNNKDVLLICYVRFIDDYNIVEDLFCKNGTTEAKAQDLFQIIDTFISENSIYRRIIDTYLKRNPNALWIHRIIHRVVCVCIKSCKSRTESGVRM</sequence>
<dbReference type="AlphaFoldDB" id="A0AAV4MAW6"/>